<dbReference type="AlphaFoldDB" id="A0A9W4D137"/>
<reference evidence="1" key="1">
    <citation type="submission" date="2020-10" db="EMBL/GenBank/DDBJ databases">
        <authorList>
            <person name="Muller C M."/>
        </authorList>
    </citation>
    <scope>NUCLEOTIDE SEQUENCE</scope>
    <source>
        <strain evidence="1">THUN-12</strain>
    </source>
</reference>
<dbReference type="Proteomes" id="UP000683417">
    <property type="component" value="Unassembled WGS sequence"/>
</dbReference>
<sequence length="33" mass="3931">MMDFKRLFAYLAENPIRPILEKFHSSYVKIANS</sequence>
<evidence type="ECO:0000313" key="2">
    <source>
        <dbReference type="Proteomes" id="UP000683417"/>
    </source>
</evidence>
<gene>
    <name evidence="1" type="ORF">BGTH12_LOCUS3577</name>
</gene>
<organism evidence="1 2">
    <name type="scientific">Blumeria graminis f. sp. triticale</name>
    <dbReference type="NCBI Taxonomy" id="1689686"/>
    <lineage>
        <taxon>Eukaryota</taxon>
        <taxon>Fungi</taxon>
        <taxon>Dikarya</taxon>
        <taxon>Ascomycota</taxon>
        <taxon>Pezizomycotina</taxon>
        <taxon>Leotiomycetes</taxon>
        <taxon>Erysiphales</taxon>
        <taxon>Erysiphaceae</taxon>
        <taxon>Blumeria</taxon>
    </lineage>
</organism>
<proteinExistence type="predicted"/>
<dbReference type="EMBL" id="CAJHIT010000005">
    <property type="protein sequence ID" value="CAD6502219.1"/>
    <property type="molecule type" value="Genomic_DNA"/>
</dbReference>
<name>A0A9W4D137_BLUGR</name>
<comment type="caution">
    <text evidence="1">The sequence shown here is derived from an EMBL/GenBank/DDBJ whole genome shotgun (WGS) entry which is preliminary data.</text>
</comment>
<evidence type="ECO:0000313" key="1">
    <source>
        <dbReference type="EMBL" id="CAD6502219.1"/>
    </source>
</evidence>
<accession>A0A9W4D137</accession>
<protein>
    <submittedName>
        <fullName evidence="1">BgTH12-02458</fullName>
    </submittedName>
</protein>